<feature type="non-terminal residue" evidence="1">
    <location>
        <position position="132"/>
    </location>
</feature>
<evidence type="ECO:0000313" key="1">
    <source>
        <dbReference type="EMBL" id="SFD49479.1"/>
    </source>
</evidence>
<dbReference type="Gene3D" id="2.30.110.50">
    <property type="match status" value="1"/>
</dbReference>
<protein>
    <submittedName>
        <fullName evidence="1">Uncharacterized protein</fullName>
    </submittedName>
</protein>
<dbReference type="AlphaFoldDB" id="A0AAJ5BIS4"/>
<name>A0AAJ5BIS4_9GAMM</name>
<dbReference type="RefSeq" id="WP_139211650.1">
    <property type="nucleotide sequence ID" value="NZ_FOLW01000023.1"/>
</dbReference>
<reference evidence="1 2" key="1">
    <citation type="submission" date="2016-10" db="EMBL/GenBank/DDBJ databases">
        <authorList>
            <person name="Varghese N."/>
            <person name="Submissions S."/>
        </authorList>
    </citation>
    <scope>NUCLEOTIDE SEQUENCE [LARGE SCALE GENOMIC DNA]</scope>
    <source>
        <strain evidence="1 2">DSM 5563</strain>
    </source>
</reference>
<proteinExistence type="predicted"/>
<gene>
    <name evidence="1" type="ORF">SAMN02745723_1231</name>
</gene>
<evidence type="ECO:0000313" key="2">
    <source>
        <dbReference type="Proteomes" id="UP000226420"/>
    </source>
</evidence>
<accession>A0AAJ5BIS4</accession>
<organism evidence="1 2">
    <name type="scientific">Pragia fontium DSM 5563 = ATCC 49100</name>
    <dbReference type="NCBI Taxonomy" id="1122977"/>
    <lineage>
        <taxon>Bacteria</taxon>
        <taxon>Pseudomonadati</taxon>
        <taxon>Pseudomonadota</taxon>
        <taxon>Gammaproteobacteria</taxon>
        <taxon>Enterobacterales</taxon>
        <taxon>Budviciaceae</taxon>
        <taxon>Pragia</taxon>
    </lineage>
</organism>
<dbReference type="EMBL" id="FOLW01000023">
    <property type="protein sequence ID" value="SFD49479.1"/>
    <property type="molecule type" value="Genomic_DNA"/>
</dbReference>
<sequence>MKDQLIKKGKDLLDEQLQAFGLGGLSGEQGAASSFSSLNDGLNRYQLAIDGLSTSLSVLSVQGREHLSEPWQYVIQFTAQHGLSMEQVLSEKAVFALAPGGVSSLGGAAGQLSNQLMSAFNAFGGMFSDKIG</sequence>
<comment type="caution">
    <text evidence="1">The sequence shown here is derived from an EMBL/GenBank/DDBJ whole genome shotgun (WGS) entry which is preliminary data.</text>
</comment>
<dbReference type="Proteomes" id="UP000226420">
    <property type="component" value="Unassembled WGS sequence"/>
</dbReference>